<evidence type="ECO:0000313" key="2">
    <source>
        <dbReference type="Proteomes" id="UP001374803"/>
    </source>
</evidence>
<dbReference type="Proteomes" id="UP001374803">
    <property type="component" value="Chromosome"/>
</dbReference>
<proteinExistence type="predicted"/>
<dbReference type="EMBL" id="CP089983">
    <property type="protein sequence ID" value="WXB08338.1"/>
    <property type="molecule type" value="Genomic_DNA"/>
</dbReference>
<accession>A0ABZ2LEM9</accession>
<evidence type="ECO:0000313" key="1">
    <source>
        <dbReference type="EMBL" id="WXB08338.1"/>
    </source>
</evidence>
<sequence length="92" mass="10269">MTMDLDRVIQVQGLGELDAALVTISLTDVSAAGLALVVQLIREKGDLRLVDMVVDEIAAEGREQHPDYSFEFANRYCSKHFEHFGEPFDAWG</sequence>
<organism evidence="1 2">
    <name type="scientific">Pendulispora rubella</name>
    <dbReference type="NCBI Taxonomy" id="2741070"/>
    <lineage>
        <taxon>Bacteria</taxon>
        <taxon>Pseudomonadati</taxon>
        <taxon>Myxococcota</taxon>
        <taxon>Myxococcia</taxon>
        <taxon>Myxococcales</taxon>
        <taxon>Sorangiineae</taxon>
        <taxon>Pendulisporaceae</taxon>
        <taxon>Pendulispora</taxon>
    </lineage>
</organism>
<protein>
    <submittedName>
        <fullName evidence="1">Uncharacterized protein</fullName>
    </submittedName>
</protein>
<reference evidence="1" key="1">
    <citation type="submission" date="2021-12" db="EMBL/GenBank/DDBJ databases">
        <title>Discovery of the Pendulisporaceae a myxobacterial family with distinct sporulation behavior and unique specialized metabolism.</title>
        <authorList>
            <person name="Garcia R."/>
            <person name="Popoff A."/>
            <person name="Bader C.D."/>
            <person name="Loehr J."/>
            <person name="Walesch S."/>
            <person name="Walt C."/>
            <person name="Boldt J."/>
            <person name="Bunk B."/>
            <person name="Haeckl F.J.F.P.J."/>
            <person name="Gunesch A.P."/>
            <person name="Birkelbach J."/>
            <person name="Nuebel U."/>
            <person name="Pietschmann T."/>
            <person name="Bach T."/>
            <person name="Mueller R."/>
        </authorList>
    </citation>
    <scope>NUCLEOTIDE SEQUENCE</scope>
    <source>
        <strain evidence="1">MSr11367</strain>
    </source>
</reference>
<name>A0ABZ2LEM9_9BACT</name>
<gene>
    <name evidence="1" type="ORF">LVJ94_13965</name>
</gene>
<dbReference type="RefSeq" id="WP_394838012.1">
    <property type="nucleotide sequence ID" value="NZ_CP089929.1"/>
</dbReference>
<keyword evidence="2" id="KW-1185">Reference proteome</keyword>